<dbReference type="PROSITE" id="PS51257">
    <property type="entry name" value="PROKAR_LIPOPROTEIN"/>
    <property type="match status" value="1"/>
</dbReference>
<reference evidence="8 9" key="1">
    <citation type="submission" date="2023-05" db="EMBL/GenBank/DDBJ databases">
        <title>Genome sequence of Pinibacter sp. MAH-24.</title>
        <authorList>
            <person name="Huq M.A."/>
        </authorList>
    </citation>
    <scope>NUCLEOTIDE SEQUENCE [LARGE SCALE GENOMIC DNA]</scope>
    <source>
        <strain evidence="8 9">MAH-24</strain>
    </source>
</reference>
<keyword evidence="4" id="KW-0472">Membrane</keyword>
<organism evidence="8 9">
    <name type="scientific">Pinibacter soli</name>
    <dbReference type="NCBI Taxonomy" id="3044211"/>
    <lineage>
        <taxon>Bacteria</taxon>
        <taxon>Pseudomonadati</taxon>
        <taxon>Bacteroidota</taxon>
        <taxon>Chitinophagia</taxon>
        <taxon>Chitinophagales</taxon>
        <taxon>Chitinophagaceae</taxon>
        <taxon>Pinibacter</taxon>
    </lineage>
</organism>
<dbReference type="InterPro" id="IPR012944">
    <property type="entry name" value="SusD_RagB_dom"/>
</dbReference>
<dbReference type="SUPFAM" id="SSF48452">
    <property type="entry name" value="TPR-like"/>
    <property type="match status" value="1"/>
</dbReference>
<evidence type="ECO:0000256" key="5">
    <source>
        <dbReference type="ARBA" id="ARBA00023237"/>
    </source>
</evidence>
<dbReference type="Pfam" id="PF14322">
    <property type="entry name" value="SusD-like_3"/>
    <property type="match status" value="1"/>
</dbReference>
<keyword evidence="3" id="KW-0732">Signal</keyword>
<keyword evidence="5" id="KW-0998">Cell outer membrane</keyword>
<evidence type="ECO:0000256" key="2">
    <source>
        <dbReference type="ARBA" id="ARBA00006275"/>
    </source>
</evidence>
<dbReference type="Gene3D" id="1.25.40.390">
    <property type="match status" value="1"/>
</dbReference>
<dbReference type="InterPro" id="IPR033985">
    <property type="entry name" value="SusD-like_N"/>
</dbReference>
<feature type="domain" description="SusD-like N-terminal" evidence="7">
    <location>
        <begin position="109"/>
        <end position="222"/>
    </location>
</feature>
<evidence type="ECO:0000256" key="1">
    <source>
        <dbReference type="ARBA" id="ARBA00004442"/>
    </source>
</evidence>
<dbReference type="EMBL" id="JASBRG010000003">
    <property type="protein sequence ID" value="MDI3319401.1"/>
    <property type="molecule type" value="Genomic_DNA"/>
</dbReference>
<comment type="caution">
    <text evidence="8">The sequence shown here is derived from an EMBL/GenBank/DDBJ whole genome shotgun (WGS) entry which is preliminary data.</text>
</comment>
<comment type="similarity">
    <text evidence="2">Belongs to the SusD family.</text>
</comment>
<protein>
    <submittedName>
        <fullName evidence="8">RagB/SusD family nutrient uptake outer membrane protein</fullName>
    </submittedName>
</protein>
<evidence type="ECO:0000256" key="3">
    <source>
        <dbReference type="ARBA" id="ARBA00022729"/>
    </source>
</evidence>
<gene>
    <name evidence="8" type="ORF">QJ048_06430</name>
</gene>
<evidence type="ECO:0000259" key="7">
    <source>
        <dbReference type="Pfam" id="PF14322"/>
    </source>
</evidence>
<evidence type="ECO:0000313" key="8">
    <source>
        <dbReference type="EMBL" id="MDI3319401.1"/>
    </source>
</evidence>
<evidence type="ECO:0000259" key="6">
    <source>
        <dbReference type="Pfam" id="PF07980"/>
    </source>
</evidence>
<proteinExistence type="inferred from homology"/>
<evidence type="ECO:0000313" key="9">
    <source>
        <dbReference type="Proteomes" id="UP001226434"/>
    </source>
</evidence>
<comment type="subcellular location">
    <subcellularLocation>
        <location evidence="1">Cell outer membrane</location>
    </subcellularLocation>
</comment>
<dbReference type="Pfam" id="PF07980">
    <property type="entry name" value="SusD_RagB"/>
    <property type="match status" value="1"/>
</dbReference>
<name>A0ABT6RAH3_9BACT</name>
<evidence type="ECO:0000256" key="4">
    <source>
        <dbReference type="ARBA" id="ARBA00023136"/>
    </source>
</evidence>
<dbReference type="RefSeq" id="WP_282333514.1">
    <property type="nucleotide sequence ID" value="NZ_JASBRG010000003.1"/>
</dbReference>
<feature type="domain" description="RagB/SusD" evidence="6">
    <location>
        <begin position="300"/>
        <end position="620"/>
    </location>
</feature>
<dbReference type="InterPro" id="IPR011990">
    <property type="entry name" value="TPR-like_helical_dom_sf"/>
</dbReference>
<accession>A0ABT6RAH3</accession>
<keyword evidence="9" id="KW-1185">Reference proteome</keyword>
<dbReference type="Proteomes" id="UP001226434">
    <property type="component" value="Unassembled WGS sequence"/>
</dbReference>
<sequence>MKKRFLNIVAGCLLLASCQKLDIPPVDILTDDQIFGSEAGINAYLAQVYRKLPIEDFTYRPDGRNDGAGNIGFNLHHEWEHFYCEAAADGEMVGPYGGVDIAGGFGYWPYRDIRDVNYFIETLPEYAKNFTPDKVTSLLGEAHFLRAYYYFALAKRYGGIPIVKNVQHYPQQTIEELQVPRNTEEQVWNFIGNDLDTAYQMCSETNVAERANKYAAMAFKSRAMVYAGSIARYGSQVFVDGAAHSQGLVGISADKAAGFYQKAIDAAKTLEGKYSLYRAKTDKTDNFVNIFLDAKSPENILIRSFYAGDPERNHSFDATYSPNSDMNYMTAGGLSRTYPTLEFVQHFNSFDFVTNADGTPKRYNSQAEMAQGLEPRLRATVYFPGDVLRGVPFDVQAGIYPSFSGTAADEVAKSPGTRSYILSGDHQTTRNGRLIIGKAGMYPPAFGNDNNTRTGFYVRKYIDYNKGISAVNLFTSTTPWIELRYAEVLLNRAEADIELNQTSDALKCINDIRDRAGAPLATAADMTVATYRNERAKELAFENHYWWDIKRWRIADQLLSNTHFHGLMPYYVESENKYIFLKELELFNRNYAFEKKFYYEQIPGGELATNPNLYPNNPGY</sequence>